<dbReference type="HAMAP" id="MF_00040">
    <property type="entry name" value="RRF"/>
    <property type="match status" value="1"/>
</dbReference>
<sequence>MNQAIDLKSIKDRMNDAISFLKKDMMTLRTGRVSTSMLDLVKVDSYGSRVPLNQVANVTVLDPRTLAVSVWDSSMVSSVERGIHDSNLGFNPIVEGQVLRIPVPETTEERRLALVKVAHNYAEKSKISVRNIRRDGMDYLKKSKKSGKISEDIAESLENDVQKMTDATIKDIDSFFEEKKKEIMRF</sequence>
<comment type="function">
    <text evidence="5 6">Responsible for the release of ribosomes from messenger RNA at the termination of protein biosynthesis. May increase the efficiency of translation by recycling ribosomes from one round of translation to another.</text>
</comment>
<dbReference type="EMBL" id="JMTK01000002">
    <property type="protein sequence ID" value="KJZ82118.1"/>
    <property type="molecule type" value="Genomic_DNA"/>
</dbReference>
<evidence type="ECO:0000259" key="7">
    <source>
        <dbReference type="Pfam" id="PF01765"/>
    </source>
</evidence>
<keyword evidence="4 6" id="KW-0648">Protein biosynthesis</keyword>
<dbReference type="GO" id="GO:0005829">
    <property type="term" value="C:cytosol"/>
    <property type="evidence" value="ECO:0007669"/>
    <property type="project" value="GOC"/>
</dbReference>
<comment type="caution">
    <text evidence="8">The sequence shown here is derived from an EMBL/GenBank/DDBJ whole genome shotgun (WGS) entry which is preliminary data.</text>
</comment>
<gene>
    <name evidence="6" type="primary">frr</name>
    <name evidence="8" type="ORF">DJ66_0853</name>
</gene>
<dbReference type="GeneID" id="96885754"/>
<reference evidence="8 9" key="1">
    <citation type="journal article" date="2015" name="Phytopathology">
        <title>Genomes of Candidatus Liberibacter solanacearum haplotype A from New Zealand and the USA suggest significant genome plasticity in the species.</title>
        <authorList>
            <person name="Thompson S.M."/>
            <person name="Johnson C.P."/>
            <person name="Lu A.Y."/>
            <person name="Frampton R.A."/>
            <person name="Sullivan K.L."/>
            <person name="Fiers M.W."/>
            <person name="Crowhurst R.N."/>
            <person name="Pitman A.R."/>
            <person name="Scott I."/>
            <person name="Gudmestad N.C."/>
            <person name="Smith G.R."/>
        </authorList>
    </citation>
    <scope>NUCLEOTIDE SEQUENCE [LARGE SCALE GENOMIC DNA]</scope>
    <source>
        <strain evidence="8 9">LsoNZ1</strain>
    </source>
</reference>
<dbReference type="FunFam" id="1.10.132.20:FF:000001">
    <property type="entry name" value="Ribosome-recycling factor"/>
    <property type="match status" value="1"/>
</dbReference>
<dbReference type="PANTHER" id="PTHR20982">
    <property type="entry name" value="RIBOSOME RECYCLING FACTOR"/>
    <property type="match status" value="1"/>
</dbReference>
<dbReference type="NCBIfam" id="TIGR00496">
    <property type="entry name" value="frr"/>
    <property type="match status" value="1"/>
</dbReference>
<dbReference type="Gene3D" id="3.30.1360.40">
    <property type="match status" value="1"/>
</dbReference>
<protein>
    <recommendedName>
        <fullName evidence="6">Ribosome-recycling factor</fullName>
        <shortName evidence="6">RRF</shortName>
    </recommendedName>
    <alternativeName>
        <fullName evidence="6">Ribosome-releasing factor</fullName>
    </alternativeName>
</protein>
<feature type="domain" description="Ribosome recycling factor" evidence="7">
    <location>
        <begin position="21"/>
        <end position="184"/>
    </location>
</feature>
<dbReference type="Pfam" id="PF01765">
    <property type="entry name" value="RRF"/>
    <property type="match status" value="1"/>
</dbReference>
<comment type="similarity">
    <text evidence="2 6">Belongs to the RRF family.</text>
</comment>
<dbReference type="GO" id="GO:0043023">
    <property type="term" value="F:ribosomal large subunit binding"/>
    <property type="evidence" value="ECO:0007669"/>
    <property type="project" value="TreeGrafter"/>
</dbReference>
<accession>A0A095BGN0</accession>
<dbReference type="SUPFAM" id="SSF55194">
    <property type="entry name" value="Ribosome recycling factor, RRF"/>
    <property type="match status" value="1"/>
</dbReference>
<dbReference type="GO" id="GO:0002184">
    <property type="term" value="P:cytoplasmic translational termination"/>
    <property type="evidence" value="ECO:0007669"/>
    <property type="project" value="TreeGrafter"/>
</dbReference>
<dbReference type="InterPro" id="IPR036191">
    <property type="entry name" value="RRF_sf"/>
</dbReference>
<dbReference type="RefSeq" id="WP_013461650.1">
    <property type="nucleotide sequence ID" value="NZ_JMTK01000002.1"/>
</dbReference>
<evidence type="ECO:0000256" key="6">
    <source>
        <dbReference type="HAMAP-Rule" id="MF_00040"/>
    </source>
</evidence>
<dbReference type="FunFam" id="3.30.1360.40:FF:000001">
    <property type="entry name" value="Ribosome-recycling factor"/>
    <property type="match status" value="1"/>
</dbReference>
<evidence type="ECO:0000256" key="5">
    <source>
        <dbReference type="ARBA" id="ARBA00025050"/>
    </source>
</evidence>
<keyword evidence="9" id="KW-1185">Reference proteome</keyword>
<evidence type="ECO:0000256" key="4">
    <source>
        <dbReference type="ARBA" id="ARBA00022917"/>
    </source>
</evidence>
<evidence type="ECO:0000313" key="8">
    <source>
        <dbReference type="EMBL" id="KJZ82118.1"/>
    </source>
</evidence>
<dbReference type="InterPro" id="IPR023584">
    <property type="entry name" value="Ribosome_recyc_fac_dom"/>
</dbReference>
<keyword evidence="3 6" id="KW-0963">Cytoplasm</keyword>
<organism evidence="8 9">
    <name type="scientific">Candidatus Liberibacter solanacearum</name>
    <dbReference type="NCBI Taxonomy" id="556287"/>
    <lineage>
        <taxon>Bacteria</taxon>
        <taxon>Pseudomonadati</taxon>
        <taxon>Pseudomonadota</taxon>
        <taxon>Alphaproteobacteria</taxon>
        <taxon>Hyphomicrobiales</taxon>
        <taxon>Rhizobiaceae</taxon>
        <taxon>Liberibacter</taxon>
    </lineage>
</organism>
<evidence type="ECO:0000256" key="1">
    <source>
        <dbReference type="ARBA" id="ARBA00004496"/>
    </source>
</evidence>
<proteinExistence type="inferred from homology"/>
<dbReference type="InterPro" id="IPR002661">
    <property type="entry name" value="Ribosome_recyc_fac"/>
</dbReference>
<dbReference type="PATRIC" id="fig|556287.8.peg.850"/>
<dbReference type="CDD" id="cd00520">
    <property type="entry name" value="RRF"/>
    <property type="match status" value="1"/>
</dbReference>
<dbReference type="PANTHER" id="PTHR20982:SF3">
    <property type="entry name" value="MITOCHONDRIAL RIBOSOME RECYCLING FACTOR PSEUDO 1"/>
    <property type="match status" value="1"/>
</dbReference>
<evidence type="ECO:0000256" key="2">
    <source>
        <dbReference type="ARBA" id="ARBA00005912"/>
    </source>
</evidence>
<name>A0A095BGN0_9HYPH</name>
<evidence type="ECO:0000256" key="3">
    <source>
        <dbReference type="ARBA" id="ARBA00022490"/>
    </source>
</evidence>
<dbReference type="AlphaFoldDB" id="A0A095BGN0"/>
<dbReference type="Proteomes" id="UP000033731">
    <property type="component" value="Unassembled WGS sequence"/>
</dbReference>
<dbReference type="Gene3D" id="1.10.132.20">
    <property type="entry name" value="Ribosome-recycling factor"/>
    <property type="match status" value="1"/>
</dbReference>
<evidence type="ECO:0000313" key="9">
    <source>
        <dbReference type="Proteomes" id="UP000033731"/>
    </source>
</evidence>
<comment type="subcellular location">
    <subcellularLocation>
        <location evidence="1 6">Cytoplasm</location>
    </subcellularLocation>
</comment>